<dbReference type="Pfam" id="PF02561">
    <property type="entry name" value="FliS"/>
    <property type="match status" value="1"/>
</dbReference>
<comment type="subcellular location">
    <subcellularLocation>
        <location evidence="1 6">Cytoplasm</location>
        <location evidence="1 6">Cytosol</location>
    </subcellularLocation>
</comment>
<dbReference type="EMBL" id="CP101740">
    <property type="protein sequence ID" value="UUL82248.1"/>
    <property type="molecule type" value="Genomic_DNA"/>
</dbReference>
<evidence type="ECO:0000256" key="4">
    <source>
        <dbReference type="ARBA" id="ARBA00022795"/>
    </source>
</evidence>
<evidence type="ECO:0000256" key="2">
    <source>
        <dbReference type="ARBA" id="ARBA00008787"/>
    </source>
</evidence>
<dbReference type="RefSeq" id="WP_256506049.1">
    <property type="nucleotide sequence ID" value="NZ_CP101740.1"/>
</dbReference>
<evidence type="ECO:0000256" key="5">
    <source>
        <dbReference type="ARBA" id="ARBA00023186"/>
    </source>
</evidence>
<keyword evidence="5" id="KW-0143">Chaperone</keyword>
<organism evidence="7 8">
    <name type="scientific">Sphingomonas qomolangmaensis</name>
    <dbReference type="NCBI Taxonomy" id="2918765"/>
    <lineage>
        <taxon>Bacteria</taxon>
        <taxon>Pseudomonadati</taxon>
        <taxon>Pseudomonadota</taxon>
        <taxon>Alphaproteobacteria</taxon>
        <taxon>Sphingomonadales</taxon>
        <taxon>Sphingomonadaceae</taxon>
        <taxon>Sphingomonas</taxon>
    </lineage>
</organism>
<evidence type="ECO:0000256" key="6">
    <source>
        <dbReference type="PIRNR" id="PIRNR039090"/>
    </source>
</evidence>
<dbReference type="PANTHER" id="PTHR34773">
    <property type="entry name" value="FLAGELLAR SECRETION CHAPERONE FLIS"/>
    <property type="match status" value="1"/>
</dbReference>
<dbReference type="PIRSF" id="PIRSF039090">
    <property type="entry name" value="Flis"/>
    <property type="match status" value="1"/>
</dbReference>
<keyword evidence="7" id="KW-0966">Cell projection</keyword>
<protein>
    <recommendedName>
        <fullName evidence="6">Flagellar secretion chaperone FliS</fullName>
    </recommendedName>
</protein>
<dbReference type="Gene3D" id="1.20.120.340">
    <property type="entry name" value="Flagellar protein FliS"/>
    <property type="match status" value="1"/>
</dbReference>
<evidence type="ECO:0000256" key="1">
    <source>
        <dbReference type="ARBA" id="ARBA00004514"/>
    </source>
</evidence>
<keyword evidence="7" id="KW-0282">Flagellum</keyword>
<reference evidence="7" key="1">
    <citation type="submission" date="2022-07" db="EMBL/GenBank/DDBJ databases">
        <title>Sphingomonas sp. nov., a novel bacterium isolated from the north slope of the Mount Everest.</title>
        <authorList>
            <person name="Cui X."/>
            <person name="Liu Y."/>
        </authorList>
    </citation>
    <scope>NUCLEOTIDE SEQUENCE</scope>
    <source>
        <strain evidence="7">S5-59</strain>
    </source>
</reference>
<dbReference type="InterPro" id="IPR003713">
    <property type="entry name" value="FliS"/>
</dbReference>
<gene>
    <name evidence="7" type="ORF">NMP03_13845</name>
</gene>
<dbReference type="InterPro" id="IPR036584">
    <property type="entry name" value="FliS_sf"/>
</dbReference>
<keyword evidence="7" id="KW-0969">Cilium</keyword>
<dbReference type="Proteomes" id="UP001058533">
    <property type="component" value="Chromosome"/>
</dbReference>
<keyword evidence="3 6" id="KW-0963">Cytoplasm</keyword>
<name>A0ABY5L9I6_9SPHN</name>
<dbReference type="CDD" id="cd16098">
    <property type="entry name" value="FliS"/>
    <property type="match status" value="1"/>
</dbReference>
<keyword evidence="8" id="KW-1185">Reference proteome</keyword>
<dbReference type="PANTHER" id="PTHR34773:SF1">
    <property type="entry name" value="FLAGELLAR SECRETION CHAPERONE FLIS"/>
    <property type="match status" value="1"/>
</dbReference>
<proteinExistence type="inferred from homology"/>
<evidence type="ECO:0000313" key="7">
    <source>
        <dbReference type="EMBL" id="UUL82248.1"/>
    </source>
</evidence>
<keyword evidence="4 6" id="KW-1005">Bacterial flagellum biogenesis</keyword>
<evidence type="ECO:0000256" key="3">
    <source>
        <dbReference type="ARBA" id="ARBA00022490"/>
    </source>
</evidence>
<evidence type="ECO:0000313" key="8">
    <source>
        <dbReference type="Proteomes" id="UP001058533"/>
    </source>
</evidence>
<sequence>MTRYATAFAGDPAATYRTIELASRTGGADPHQLVELLYEELVRALGTAAWATERCDFKLKGERVTRATAILFALENGLDFERGGDVARTLATLYRGVRQQVVNASIGDDPAPFRAAASDLAEIAAAWRSLRAG</sequence>
<dbReference type="SUPFAM" id="SSF101116">
    <property type="entry name" value="Flagellar export chaperone FliS"/>
    <property type="match status" value="1"/>
</dbReference>
<comment type="similarity">
    <text evidence="2 6">Belongs to the FliS family.</text>
</comment>
<accession>A0ABY5L9I6</accession>